<gene>
    <name evidence="2" type="ORF">CEXT_407811</name>
</gene>
<keyword evidence="3" id="KW-1185">Reference proteome</keyword>
<evidence type="ECO:0000313" key="2">
    <source>
        <dbReference type="EMBL" id="GIX75221.1"/>
    </source>
</evidence>
<evidence type="ECO:0000313" key="3">
    <source>
        <dbReference type="Proteomes" id="UP001054945"/>
    </source>
</evidence>
<accession>A0AAV4MV38</accession>
<dbReference type="EMBL" id="BPLR01002569">
    <property type="protein sequence ID" value="GIX75221.1"/>
    <property type="molecule type" value="Genomic_DNA"/>
</dbReference>
<dbReference type="Proteomes" id="UP001054945">
    <property type="component" value="Unassembled WGS sequence"/>
</dbReference>
<name>A0AAV4MV38_CAEEX</name>
<feature type="region of interest" description="Disordered" evidence="1">
    <location>
        <begin position="1"/>
        <end position="36"/>
    </location>
</feature>
<sequence length="86" mass="9321">MNYDSDPSSNVGGRKARDFGFAKDQEKEQLTHNSDGVACPQGAGALGVAFLWIFRPSAVPFGVASRLAWARPAVDRELINDDARDI</sequence>
<feature type="compositionally biased region" description="Basic and acidic residues" evidence="1">
    <location>
        <begin position="15"/>
        <end position="30"/>
    </location>
</feature>
<feature type="compositionally biased region" description="Polar residues" evidence="1">
    <location>
        <begin position="1"/>
        <end position="11"/>
    </location>
</feature>
<comment type="caution">
    <text evidence="2">The sequence shown here is derived from an EMBL/GenBank/DDBJ whole genome shotgun (WGS) entry which is preliminary data.</text>
</comment>
<reference evidence="2 3" key="1">
    <citation type="submission" date="2021-06" db="EMBL/GenBank/DDBJ databases">
        <title>Caerostris extrusa draft genome.</title>
        <authorList>
            <person name="Kono N."/>
            <person name="Arakawa K."/>
        </authorList>
    </citation>
    <scope>NUCLEOTIDE SEQUENCE [LARGE SCALE GENOMIC DNA]</scope>
</reference>
<organism evidence="2 3">
    <name type="scientific">Caerostris extrusa</name>
    <name type="common">Bark spider</name>
    <name type="synonym">Caerostris bankana</name>
    <dbReference type="NCBI Taxonomy" id="172846"/>
    <lineage>
        <taxon>Eukaryota</taxon>
        <taxon>Metazoa</taxon>
        <taxon>Ecdysozoa</taxon>
        <taxon>Arthropoda</taxon>
        <taxon>Chelicerata</taxon>
        <taxon>Arachnida</taxon>
        <taxon>Araneae</taxon>
        <taxon>Araneomorphae</taxon>
        <taxon>Entelegynae</taxon>
        <taxon>Araneoidea</taxon>
        <taxon>Araneidae</taxon>
        <taxon>Caerostris</taxon>
    </lineage>
</organism>
<dbReference type="AlphaFoldDB" id="A0AAV4MV38"/>
<proteinExistence type="predicted"/>
<evidence type="ECO:0000256" key="1">
    <source>
        <dbReference type="SAM" id="MobiDB-lite"/>
    </source>
</evidence>
<protein>
    <submittedName>
        <fullName evidence="2">Uncharacterized protein</fullName>
    </submittedName>
</protein>